<organism evidence="1 2">
    <name type="scientific">Streptosporangium canum</name>
    <dbReference type="NCBI Taxonomy" id="324952"/>
    <lineage>
        <taxon>Bacteria</taxon>
        <taxon>Bacillati</taxon>
        <taxon>Actinomycetota</taxon>
        <taxon>Actinomycetes</taxon>
        <taxon>Streptosporangiales</taxon>
        <taxon>Streptosporangiaceae</taxon>
        <taxon>Streptosporangium</taxon>
    </lineage>
</organism>
<evidence type="ECO:0000313" key="2">
    <source>
        <dbReference type="Proteomes" id="UP000199111"/>
    </source>
</evidence>
<dbReference type="RefSeq" id="WP_218158661.1">
    <property type="nucleotide sequence ID" value="NZ_FOQY01000005.1"/>
</dbReference>
<dbReference type="GeneID" id="96304236"/>
<evidence type="ECO:0000313" key="1">
    <source>
        <dbReference type="EMBL" id="SFI80808.1"/>
    </source>
</evidence>
<dbReference type="EMBL" id="FOQY01000005">
    <property type="protein sequence ID" value="SFI80808.1"/>
    <property type="molecule type" value="Genomic_DNA"/>
</dbReference>
<dbReference type="Proteomes" id="UP000199111">
    <property type="component" value="Unassembled WGS sequence"/>
</dbReference>
<dbReference type="InterPro" id="IPR055602">
    <property type="entry name" value="DUF7178"/>
</dbReference>
<name>A0A1I3L7Z2_9ACTN</name>
<dbReference type="Pfam" id="PF23802">
    <property type="entry name" value="DUF7178"/>
    <property type="match status" value="1"/>
</dbReference>
<protein>
    <submittedName>
        <fullName evidence="1">Uncharacterized protein</fullName>
    </submittedName>
</protein>
<dbReference type="AlphaFoldDB" id="A0A1I3L7Z2"/>
<proteinExistence type="predicted"/>
<accession>A0A1I3L7Z2</accession>
<keyword evidence="2" id="KW-1185">Reference proteome</keyword>
<reference evidence="2" key="1">
    <citation type="submission" date="2016-10" db="EMBL/GenBank/DDBJ databases">
        <authorList>
            <person name="Varghese N."/>
            <person name="Submissions S."/>
        </authorList>
    </citation>
    <scope>NUCLEOTIDE SEQUENCE [LARGE SCALE GENOMIC DNA]</scope>
    <source>
        <strain evidence="2">CGMCC 4.2126</strain>
    </source>
</reference>
<gene>
    <name evidence="1" type="ORF">SAMN05216275_10543</name>
</gene>
<sequence length="194" mass="21080">MPIDINPDAAIREGYVRNILKVWDSATTDQMARGMNWYRTANQLAEMISDGNVNAGAGVIAALSANKSWGENVKLATRAFANGEPTGHVGDAIRKAARIMSGESPELVLPMDSKTGHFYRCIADPTDADAICIDRHAHDVAVGERYGSADRGLGSKNRYALLAHVYREAAQRLGMLPQVVQAVTWVVWIESKGN</sequence>